<reference evidence="1" key="1">
    <citation type="submission" date="2021-01" db="EMBL/GenBank/DDBJ databases">
        <authorList>
            <person name="Corre E."/>
            <person name="Pelletier E."/>
            <person name="Niang G."/>
            <person name="Scheremetjew M."/>
            <person name="Finn R."/>
            <person name="Kale V."/>
            <person name="Holt S."/>
            <person name="Cochrane G."/>
            <person name="Meng A."/>
            <person name="Brown T."/>
            <person name="Cohen L."/>
        </authorList>
    </citation>
    <scope>NUCLEOTIDE SEQUENCE</scope>
    <source>
        <strain evidence="1">SoJaBio B1-5/56/2</strain>
    </source>
</reference>
<evidence type="ECO:0008006" key="2">
    <source>
        <dbReference type="Google" id="ProtNLM"/>
    </source>
</evidence>
<accession>A0A7S4P8W1</accession>
<evidence type="ECO:0000313" key="1">
    <source>
        <dbReference type="EMBL" id="CAE2327275.1"/>
    </source>
</evidence>
<name>A0A7S4P8W1_9EUKA</name>
<gene>
    <name evidence="1" type="ORF">NAES01612_LOCUS20614</name>
</gene>
<protein>
    <recommendedName>
        <fullName evidence="2">Cupin 2 conserved barrel domain-containing protein</fullName>
    </recommendedName>
</protein>
<organism evidence="1">
    <name type="scientific">Paramoeba aestuarina</name>
    <dbReference type="NCBI Taxonomy" id="180227"/>
    <lineage>
        <taxon>Eukaryota</taxon>
        <taxon>Amoebozoa</taxon>
        <taxon>Discosea</taxon>
        <taxon>Flabellinia</taxon>
        <taxon>Dactylopodida</taxon>
        <taxon>Paramoebidae</taxon>
        <taxon>Paramoeba</taxon>
    </lineage>
</organism>
<proteinExistence type="predicted"/>
<dbReference type="AlphaFoldDB" id="A0A7S4P8W1"/>
<sequence>MAEDGKTMKITTITMTKEGGSQFGTMIIPLSSPEGAIGTLSPLLPTKNGIFFRETPGDYNFSWHCAPRKQFIINLDAAVQVEVTDGTKKVLEAGEVFFVEDIEGTGHYSSSVGGKTRRSVFIPVDDDELEKIVIKKTP</sequence>
<dbReference type="EMBL" id="HBKR01031354">
    <property type="protein sequence ID" value="CAE2327275.1"/>
    <property type="molecule type" value="Transcribed_RNA"/>
</dbReference>